<dbReference type="InterPro" id="IPR027951">
    <property type="entry name" value="Nepro_N"/>
</dbReference>
<dbReference type="Pfam" id="PF14780">
    <property type="entry name" value="NEPRO_N"/>
    <property type="match status" value="1"/>
</dbReference>
<evidence type="ECO:0000259" key="1">
    <source>
        <dbReference type="Pfam" id="PF14780"/>
    </source>
</evidence>
<evidence type="ECO:0000313" key="3">
    <source>
        <dbReference type="Proteomes" id="UP001295684"/>
    </source>
</evidence>
<evidence type="ECO:0000313" key="2">
    <source>
        <dbReference type="EMBL" id="CAI2385174.1"/>
    </source>
</evidence>
<reference evidence="2" key="1">
    <citation type="submission" date="2023-07" db="EMBL/GenBank/DDBJ databases">
        <authorList>
            <consortium name="AG Swart"/>
            <person name="Singh M."/>
            <person name="Singh A."/>
            <person name="Seah K."/>
            <person name="Emmerich C."/>
        </authorList>
    </citation>
    <scope>NUCLEOTIDE SEQUENCE</scope>
    <source>
        <strain evidence="2">DP1</strain>
    </source>
</reference>
<dbReference type="AlphaFoldDB" id="A0AAD2D8E1"/>
<accession>A0AAD2D8E1</accession>
<organism evidence="2 3">
    <name type="scientific">Euplotes crassus</name>
    <dbReference type="NCBI Taxonomy" id="5936"/>
    <lineage>
        <taxon>Eukaryota</taxon>
        <taxon>Sar</taxon>
        <taxon>Alveolata</taxon>
        <taxon>Ciliophora</taxon>
        <taxon>Intramacronucleata</taxon>
        <taxon>Spirotrichea</taxon>
        <taxon>Hypotrichia</taxon>
        <taxon>Euplotida</taxon>
        <taxon>Euplotidae</taxon>
        <taxon>Moneuplotes</taxon>
    </lineage>
</organism>
<keyword evidence="3" id="KW-1185">Reference proteome</keyword>
<proteinExistence type="predicted"/>
<protein>
    <recommendedName>
        <fullName evidence="1">Nucleolus and neural progenitor protein-like N-terminal domain-containing protein</fullName>
    </recommendedName>
</protein>
<feature type="domain" description="Nucleolus and neural progenitor protein-like N-terminal" evidence="1">
    <location>
        <begin position="19"/>
        <end position="60"/>
    </location>
</feature>
<dbReference type="EMBL" id="CAMPGE010027554">
    <property type="protein sequence ID" value="CAI2385174.1"/>
    <property type="molecule type" value="Genomic_DNA"/>
</dbReference>
<comment type="caution">
    <text evidence="2">The sequence shown here is derived from an EMBL/GenBank/DDBJ whole genome shotgun (WGS) entry which is preliminary data.</text>
</comment>
<name>A0AAD2D8E1_EUPCR</name>
<dbReference type="Proteomes" id="UP001295684">
    <property type="component" value="Unassembled WGS sequence"/>
</dbReference>
<sequence length="114" mass="13354">MEGSNTKLQPQVVKSCLVNIRKEDQILNRVKYKVKNQQRHQKSFKVFCKVSKLLKKLFATKDLSQLDDLIAAVEKCGELFHWNIEKKLFVPYSVIMYSSMSRLFFLLSNIKKAI</sequence>
<gene>
    <name evidence="2" type="ORF">ECRASSUSDP1_LOCUS26722</name>
</gene>